<dbReference type="GO" id="GO:0006310">
    <property type="term" value="P:DNA recombination"/>
    <property type="evidence" value="ECO:0007669"/>
    <property type="project" value="InterPro"/>
</dbReference>
<dbReference type="SUPFAM" id="SSF103084">
    <property type="entry name" value="Holliday junction resolvase RusA"/>
    <property type="match status" value="1"/>
</dbReference>
<sequence>MARKRVGAHRWRAVIYHFEVVAHPQGKERPRTVRSRRGKVFTYTPKRTKDYEHLVQACFLELYQRKLNDAESNWSLDVDVYYKGRCMDADNVAKSIMDALNGFIWHDDSQVVELRVRMHKADKNECQRVIIQACPLKEWK</sequence>
<dbReference type="Pfam" id="PF05866">
    <property type="entry name" value="RusA"/>
    <property type="match status" value="1"/>
</dbReference>
<dbReference type="Gene3D" id="3.30.1330.70">
    <property type="entry name" value="Holliday junction resolvase RusA"/>
    <property type="match status" value="1"/>
</dbReference>
<dbReference type="InterPro" id="IPR036614">
    <property type="entry name" value="RusA-like_sf"/>
</dbReference>
<proteinExistence type="predicted"/>
<dbReference type="InterPro" id="IPR008822">
    <property type="entry name" value="Endonuclease_RusA-like"/>
</dbReference>
<accession>A0A6M3LZ07</accession>
<dbReference type="AlphaFoldDB" id="A0A6M3LZ07"/>
<gene>
    <name evidence="1" type="ORF">MM415B05825_0002</name>
</gene>
<name>A0A6M3LZ07_9ZZZZ</name>
<organism evidence="1">
    <name type="scientific">viral metagenome</name>
    <dbReference type="NCBI Taxonomy" id="1070528"/>
    <lineage>
        <taxon>unclassified sequences</taxon>
        <taxon>metagenomes</taxon>
        <taxon>organismal metagenomes</taxon>
    </lineage>
</organism>
<reference evidence="1" key="1">
    <citation type="submission" date="2020-03" db="EMBL/GenBank/DDBJ databases">
        <title>The deep terrestrial virosphere.</title>
        <authorList>
            <person name="Holmfeldt K."/>
            <person name="Nilsson E."/>
            <person name="Simone D."/>
            <person name="Lopez-Fernandez M."/>
            <person name="Wu X."/>
            <person name="de Brujin I."/>
            <person name="Lundin D."/>
            <person name="Andersson A."/>
            <person name="Bertilsson S."/>
            <person name="Dopson M."/>
        </authorList>
    </citation>
    <scope>NUCLEOTIDE SEQUENCE</scope>
    <source>
        <strain evidence="1">MM415B05825</strain>
    </source>
</reference>
<dbReference type="GO" id="GO:0006281">
    <property type="term" value="P:DNA repair"/>
    <property type="evidence" value="ECO:0007669"/>
    <property type="project" value="InterPro"/>
</dbReference>
<dbReference type="GO" id="GO:0000287">
    <property type="term" value="F:magnesium ion binding"/>
    <property type="evidence" value="ECO:0007669"/>
    <property type="project" value="InterPro"/>
</dbReference>
<evidence type="ECO:0000313" key="1">
    <source>
        <dbReference type="EMBL" id="QJA97945.1"/>
    </source>
</evidence>
<protein>
    <submittedName>
        <fullName evidence="1">Putative endodeoxyribonuclease</fullName>
    </submittedName>
</protein>
<dbReference type="EMBL" id="MT143539">
    <property type="protein sequence ID" value="QJA97945.1"/>
    <property type="molecule type" value="Genomic_DNA"/>
</dbReference>